<dbReference type="Proteomes" id="UP000198741">
    <property type="component" value="Chromosome I"/>
</dbReference>
<dbReference type="Pfam" id="PF18859">
    <property type="entry name" value="acVLRF1"/>
    <property type="match status" value="1"/>
</dbReference>
<dbReference type="InterPro" id="IPR042226">
    <property type="entry name" value="eFR1_2_sf"/>
</dbReference>
<dbReference type="InterPro" id="IPR040783">
    <property type="entry name" value="VLRF1"/>
</dbReference>
<accession>A0A1H0SH29</accession>
<reference evidence="2 3" key="1">
    <citation type="submission" date="2016-10" db="EMBL/GenBank/DDBJ databases">
        <authorList>
            <person name="de Groot N.N."/>
        </authorList>
    </citation>
    <scope>NUCLEOTIDE SEQUENCE [LARGE SCALE GENOMIC DNA]</scope>
    <source>
        <strain evidence="3">P4-7,KCTC 19426,CECT 7604</strain>
    </source>
</reference>
<dbReference type="AlphaFoldDB" id="A0A1H0SH29"/>
<protein>
    <recommendedName>
        <fullName evidence="1">Actinobacteria/chloroflexi VLRF1 release factor domain-containing protein</fullName>
    </recommendedName>
</protein>
<gene>
    <name evidence="2" type="ORF">SAMN04515671_4080</name>
</gene>
<evidence type="ECO:0000313" key="2">
    <source>
        <dbReference type="EMBL" id="SDP40558.1"/>
    </source>
</evidence>
<dbReference type="EMBL" id="LT629710">
    <property type="protein sequence ID" value="SDP40558.1"/>
    <property type="molecule type" value="Genomic_DNA"/>
</dbReference>
<dbReference type="STRING" id="1090615.SAMN04515671_4080"/>
<evidence type="ECO:0000259" key="1">
    <source>
        <dbReference type="Pfam" id="PF18859"/>
    </source>
</evidence>
<dbReference type="NCBIfam" id="NF041024">
    <property type="entry name" value="acVLRF1_NCBI"/>
    <property type="match status" value="1"/>
</dbReference>
<dbReference type="SUPFAM" id="SSF53137">
    <property type="entry name" value="Translational machinery components"/>
    <property type="match status" value="1"/>
</dbReference>
<evidence type="ECO:0000313" key="3">
    <source>
        <dbReference type="Proteomes" id="UP000198741"/>
    </source>
</evidence>
<dbReference type="OrthoDB" id="3728778at2"/>
<dbReference type="Gene3D" id="3.30.420.60">
    <property type="entry name" value="eRF1 domain 2"/>
    <property type="match status" value="1"/>
</dbReference>
<keyword evidence="3" id="KW-1185">Reference proteome</keyword>
<feature type="domain" description="Actinobacteria/chloroflexi VLRF1 release factor" evidence="1">
    <location>
        <begin position="88"/>
        <end position="217"/>
    </location>
</feature>
<proteinExistence type="predicted"/>
<dbReference type="RefSeq" id="WP_090479704.1">
    <property type="nucleotide sequence ID" value="NZ_LT629710.1"/>
</dbReference>
<organism evidence="2 3">
    <name type="scientific">Nakamurella panacisegetis</name>
    <dbReference type="NCBI Taxonomy" id="1090615"/>
    <lineage>
        <taxon>Bacteria</taxon>
        <taxon>Bacillati</taxon>
        <taxon>Actinomycetota</taxon>
        <taxon>Actinomycetes</taxon>
        <taxon>Nakamurellales</taxon>
        <taxon>Nakamurellaceae</taxon>
        <taxon>Nakamurella</taxon>
    </lineage>
</organism>
<name>A0A1H0SH29_9ACTN</name>
<sequence>MSTVGRPRPAAGGGIEVEISAGRVVGWVNRFAGRNEGVQDLLAHPDRLEITAGDGTVARIEVPFGPMSIGNREPVEALVDHLAGIGLLGLVLVRGGAHSIGTARDSVVLSSSTDRAYLQGRTAAGGWSQQRYARRRGNQLTASLADAAQTAERVLLPLADRFGGLVLAGDAAALKRVMAEPALKPLTRLPSRTFGDIPEPRRAVLDEVAQRSLVVRIVVRTREQMARLAGPS</sequence>